<evidence type="ECO:0000313" key="6">
    <source>
        <dbReference type="Proteomes" id="UP000015104"/>
    </source>
</evidence>
<evidence type="ECO:0000313" key="5">
    <source>
        <dbReference type="EnsemblMetazoa" id="tetur02g14751.1"/>
    </source>
</evidence>
<keyword evidence="2" id="KW-0677">Repeat</keyword>
<dbReference type="SMART" id="SM00875">
    <property type="entry name" value="BACK"/>
    <property type="match status" value="1"/>
</dbReference>
<dbReference type="Gene3D" id="1.25.40.420">
    <property type="match status" value="1"/>
</dbReference>
<evidence type="ECO:0000256" key="1">
    <source>
        <dbReference type="ARBA" id="ARBA00022441"/>
    </source>
</evidence>
<evidence type="ECO:0000259" key="3">
    <source>
        <dbReference type="SMART" id="SM00225"/>
    </source>
</evidence>
<accession>T1JY82</accession>
<dbReference type="InterPro" id="IPR000210">
    <property type="entry name" value="BTB/POZ_dom"/>
</dbReference>
<keyword evidence="1" id="KW-0880">Kelch repeat</keyword>
<feature type="domain" description="BTB" evidence="3">
    <location>
        <begin position="8"/>
        <end position="103"/>
    </location>
</feature>
<dbReference type="AlphaFoldDB" id="T1JY82"/>
<dbReference type="InterPro" id="IPR011705">
    <property type="entry name" value="BACK"/>
</dbReference>
<dbReference type="Pfam" id="PF07707">
    <property type="entry name" value="BACK"/>
    <property type="match status" value="1"/>
</dbReference>
<dbReference type="EMBL" id="CAEY01000830">
    <property type="status" value="NOT_ANNOTATED_CDS"/>
    <property type="molecule type" value="Genomic_DNA"/>
</dbReference>
<evidence type="ECO:0000256" key="2">
    <source>
        <dbReference type="ARBA" id="ARBA00022737"/>
    </source>
</evidence>
<dbReference type="Proteomes" id="UP000015104">
    <property type="component" value="Unassembled WGS sequence"/>
</dbReference>
<organism evidence="5 6">
    <name type="scientific">Tetranychus urticae</name>
    <name type="common">Two-spotted spider mite</name>
    <dbReference type="NCBI Taxonomy" id="32264"/>
    <lineage>
        <taxon>Eukaryota</taxon>
        <taxon>Metazoa</taxon>
        <taxon>Ecdysozoa</taxon>
        <taxon>Arthropoda</taxon>
        <taxon>Chelicerata</taxon>
        <taxon>Arachnida</taxon>
        <taxon>Acari</taxon>
        <taxon>Acariformes</taxon>
        <taxon>Trombidiformes</taxon>
        <taxon>Prostigmata</taxon>
        <taxon>Eleutherengona</taxon>
        <taxon>Raphignathae</taxon>
        <taxon>Tetranychoidea</taxon>
        <taxon>Tetranychidae</taxon>
        <taxon>Tetranychus</taxon>
    </lineage>
</organism>
<protein>
    <recommendedName>
        <fullName evidence="7">BACK domain-containing protein</fullName>
    </recommendedName>
</protein>
<dbReference type="Gene3D" id="3.30.710.10">
    <property type="entry name" value="Potassium Channel Kv1.1, Chain A"/>
    <property type="match status" value="1"/>
</dbReference>
<dbReference type="PANTHER" id="PTHR45632:SF3">
    <property type="entry name" value="KELCH-LIKE PROTEIN 32"/>
    <property type="match status" value="1"/>
</dbReference>
<dbReference type="EnsemblMetazoa" id="tetur02g14751.1">
    <property type="protein sequence ID" value="tetur02g14751.1"/>
    <property type="gene ID" value="tetur02g14751"/>
</dbReference>
<dbReference type="Pfam" id="PF00651">
    <property type="entry name" value="BTB"/>
    <property type="match status" value="1"/>
</dbReference>
<keyword evidence="6" id="KW-1185">Reference proteome</keyword>
<sequence>MDPLQTDDQLKIVNRSMTHTISKKIIRKVPYFERMLSHDVLESKENKVELDFDEKAFKSFLNWIRFDSAIIDMKYVITLCNISDYFGMNYLMQECTEYFRKRFSIEHLATVIPQVTENCMLINSDTLNAFICRHFLKIANTSVWLSYPVETIEYICALDLMIYSEYQVFQAIARWVHFNAYSRKCHLGRLLRLVRWCHLKEKDLSEIKENELFKSSGFEPKSCLPSKHNCDCFFNRVKQNCFIIIEKLNGTDLRITVLGNNFLFLFNRVIKLDESISPNLLHDEHISDILYHSGRKAIRIDWNRNEYRFFNEKDFRSYLFSTCRLYTIRDTTDARLIYTHGHDEEFEFWLTKIMQSGDEIMRNSRLHDTLIKLRVTVLSSNIFILTNKLEFGMFNIRHKHFKKIELPKLDDGYEFEYESLFLTSSVDHADRVFLIDQSTEKAFCLNITNQEWSLIGGLFIDPYPTANSGRSCGYSLRESNKLITLTPAFLPLDIISNCSNHNLNSVR</sequence>
<dbReference type="SMART" id="SM00225">
    <property type="entry name" value="BTB"/>
    <property type="match status" value="1"/>
</dbReference>
<dbReference type="InterPro" id="IPR011333">
    <property type="entry name" value="SKP1/BTB/POZ_sf"/>
</dbReference>
<reference evidence="6" key="1">
    <citation type="submission" date="2011-08" db="EMBL/GenBank/DDBJ databases">
        <authorList>
            <person name="Rombauts S."/>
        </authorList>
    </citation>
    <scope>NUCLEOTIDE SEQUENCE</scope>
    <source>
        <strain evidence="6">London</strain>
    </source>
</reference>
<evidence type="ECO:0000259" key="4">
    <source>
        <dbReference type="SMART" id="SM00875"/>
    </source>
</evidence>
<name>T1JY82_TETUR</name>
<feature type="domain" description="BACK" evidence="4">
    <location>
        <begin position="119"/>
        <end position="208"/>
    </location>
</feature>
<evidence type="ECO:0008006" key="7">
    <source>
        <dbReference type="Google" id="ProtNLM"/>
    </source>
</evidence>
<dbReference type="PANTHER" id="PTHR45632">
    <property type="entry name" value="LD33804P"/>
    <property type="match status" value="1"/>
</dbReference>
<reference evidence="5" key="2">
    <citation type="submission" date="2015-06" db="UniProtKB">
        <authorList>
            <consortium name="EnsemblMetazoa"/>
        </authorList>
    </citation>
    <scope>IDENTIFICATION</scope>
</reference>
<proteinExistence type="predicted"/>
<dbReference type="CDD" id="cd18186">
    <property type="entry name" value="BTB_POZ_ZBTB_KLHL-like"/>
    <property type="match status" value="1"/>
</dbReference>
<dbReference type="SUPFAM" id="SSF54695">
    <property type="entry name" value="POZ domain"/>
    <property type="match status" value="1"/>
</dbReference>
<dbReference type="HOGENOM" id="CLU_020442_0_0_1"/>